<gene>
    <name evidence="9" type="ORF">SPHA_19533</name>
</gene>
<keyword evidence="7" id="KW-0472">Membrane</keyword>
<keyword evidence="3" id="KW-0847">Vitamin C</keyword>
<dbReference type="EMBL" id="CAHIKZ030000708">
    <property type="protein sequence ID" value="CAE1234802.1"/>
    <property type="molecule type" value="Genomic_DNA"/>
</dbReference>
<feature type="transmembrane region" description="Helical" evidence="7">
    <location>
        <begin position="88"/>
        <end position="111"/>
    </location>
</feature>
<dbReference type="PROSITE" id="PS51471">
    <property type="entry name" value="FE2OG_OXY"/>
    <property type="match status" value="1"/>
</dbReference>
<dbReference type="AlphaFoldDB" id="A0A812BP04"/>
<evidence type="ECO:0000256" key="3">
    <source>
        <dbReference type="ARBA" id="ARBA00022896"/>
    </source>
</evidence>
<dbReference type="Gene3D" id="2.60.120.620">
    <property type="entry name" value="q2cbj1_9rhob like domain"/>
    <property type="match status" value="1"/>
</dbReference>
<organism evidence="9 10">
    <name type="scientific">Acanthosepion pharaonis</name>
    <name type="common">Pharaoh cuttlefish</name>
    <name type="synonym">Sepia pharaonis</name>
    <dbReference type="NCBI Taxonomy" id="158019"/>
    <lineage>
        <taxon>Eukaryota</taxon>
        <taxon>Metazoa</taxon>
        <taxon>Spiralia</taxon>
        <taxon>Lophotrochozoa</taxon>
        <taxon>Mollusca</taxon>
        <taxon>Cephalopoda</taxon>
        <taxon>Coleoidea</taxon>
        <taxon>Decapodiformes</taxon>
        <taxon>Sepiida</taxon>
        <taxon>Sepiina</taxon>
        <taxon>Sepiidae</taxon>
        <taxon>Acanthosepion</taxon>
    </lineage>
</organism>
<keyword evidence="2" id="KW-0479">Metal-binding</keyword>
<reference evidence="9" key="1">
    <citation type="submission" date="2021-01" db="EMBL/GenBank/DDBJ databases">
        <authorList>
            <person name="Li R."/>
            <person name="Bekaert M."/>
        </authorList>
    </citation>
    <scope>NUCLEOTIDE SEQUENCE</scope>
    <source>
        <strain evidence="9">Farmed</strain>
    </source>
</reference>
<dbReference type="Proteomes" id="UP000597762">
    <property type="component" value="Unassembled WGS sequence"/>
</dbReference>
<comment type="caution">
    <text evidence="9">The sequence shown here is derived from an EMBL/GenBank/DDBJ whole genome shotgun (WGS) entry which is preliminary data.</text>
</comment>
<evidence type="ECO:0000256" key="5">
    <source>
        <dbReference type="ARBA" id="ARBA00023002"/>
    </source>
</evidence>
<dbReference type="PANTHER" id="PTHR10869:SF180">
    <property type="entry name" value="FE2OG DIOXYGENASE DOMAIN-CONTAINING PROTEIN"/>
    <property type="match status" value="1"/>
</dbReference>
<evidence type="ECO:0000256" key="6">
    <source>
        <dbReference type="ARBA" id="ARBA00023004"/>
    </source>
</evidence>
<keyword evidence="7" id="KW-0812">Transmembrane</keyword>
<feature type="domain" description="Fe2OG dioxygenase" evidence="8">
    <location>
        <begin position="256"/>
        <end position="359"/>
    </location>
</feature>
<evidence type="ECO:0000256" key="1">
    <source>
        <dbReference type="ARBA" id="ARBA00001961"/>
    </source>
</evidence>
<dbReference type="InterPro" id="IPR006620">
    <property type="entry name" value="Pro_4_hyd_alph"/>
</dbReference>
<evidence type="ECO:0000313" key="10">
    <source>
        <dbReference type="Proteomes" id="UP000597762"/>
    </source>
</evidence>
<dbReference type="PANTHER" id="PTHR10869">
    <property type="entry name" value="PROLYL 4-HYDROXYLASE ALPHA SUBUNIT"/>
    <property type="match status" value="1"/>
</dbReference>
<dbReference type="SMART" id="SM00702">
    <property type="entry name" value="P4Hc"/>
    <property type="match status" value="1"/>
</dbReference>
<keyword evidence="4" id="KW-0223">Dioxygenase</keyword>
<evidence type="ECO:0000313" key="9">
    <source>
        <dbReference type="EMBL" id="CAE1234802.1"/>
    </source>
</evidence>
<dbReference type="InterPro" id="IPR044862">
    <property type="entry name" value="Pro_4_hyd_alph_FE2OG_OXY"/>
</dbReference>
<dbReference type="Pfam" id="PF13640">
    <property type="entry name" value="2OG-FeII_Oxy_3"/>
    <property type="match status" value="1"/>
</dbReference>
<evidence type="ECO:0000259" key="8">
    <source>
        <dbReference type="PROSITE" id="PS51471"/>
    </source>
</evidence>
<dbReference type="GO" id="GO:0004656">
    <property type="term" value="F:procollagen-proline 4-dioxygenase activity"/>
    <property type="evidence" value="ECO:0007669"/>
    <property type="project" value="UniProtKB-EC"/>
</dbReference>
<accession>A0A812BP04</accession>
<protein>
    <submittedName>
        <fullName evidence="9">P4HA</fullName>
        <ecNumber evidence="9">1.14.11.2</ecNumber>
    </submittedName>
</protein>
<proteinExistence type="predicted"/>
<evidence type="ECO:0000256" key="7">
    <source>
        <dbReference type="SAM" id="Phobius"/>
    </source>
</evidence>
<dbReference type="InterPro" id="IPR005123">
    <property type="entry name" value="Oxoglu/Fe-dep_dioxygenase_dom"/>
</dbReference>
<evidence type="ECO:0000256" key="2">
    <source>
        <dbReference type="ARBA" id="ARBA00022723"/>
    </source>
</evidence>
<keyword evidence="10" id="KW-1185">Reference proteome</keyword>
<keyword evidence="7" id="KW-1133">Transmembrane helix</keyword>
<dbReference type="GO" id="GO:0005506">
    <property type="term" value="F:iron ion binding"/>
    <property type="evidence" value="ECO:0007669"/>
    <property type="project" value="InterPro"/>
</dbReference>
<dbReference type="OrthoDB" id="420380at2759"/>
<dbReference type="GO" id="GO:0005783">
    <property type="term" value="C:endoplasmic reticulum"/>
    <property type="evidence" value="ECO:0007669"/>
    <property type="project" value="TreeGrafter"/>
</dbReference>
<sequence length="417" mass="48304">MLTFCNRLSKSSILASNFRCSSKSLASGSGSFVCTAKTGAVHPEVSFFSRTSRQWNSFPLICFPDNYNLQKFKCNVNRHLLLTSSFPFIFYTFFNHHIPFLFSYFLSLSLYNLLRTSDTPDLLGRGIPPIKLISQNHNNSNINVFIFEEFLSDNECDNLRRVHDMHVHLMTKEDPILCFDSVKTLQLHLKSAGKDYIEVSPLDFTTDTKCVNQTFSSLLKKWLKANWSYSTAFYPGENYFSKMYEQRVKQAMGLHPENGGKFQIISYPKGIGYKKHTDCIENSSDKRDRMATVIVYLDTVEKGGETRFPELGISVRPRKGRALVWNNMDRDGNCDSMSAHVANSVSNGKKYILQRWYYYQSFYSLGKRPPPTEKPKKRLVSQARVSCDEYTHGSCRWDDEWNHDHLIQYHENKFIKI</sequence>
<keyword evidence="6" id="KW-0408">Iron</keyword>
<dbReference type="GO" id="GO:0031418">
    <property type="term" value="F:L-ascorbic acid binding"/>
    <property type="evidence" value="ECO:0007669"/>
    <property type="project" value="UniProtKB-KW"/>
</dbReference>
<dbReference type="FunFam" id="2.60.120.620:FF:000054">
    <property type="entry name" value="Prolyl 4-hydroxylase subunit alpha-1"/>
    <property type="match status" value="1"/>
</dbReference>
<comment type="cofactor">
    <cofactor evidence="1">
        <name>L-ascorbate</name>
        <dbReference type="ChEBI" id="CHEBI:38290"/>
    </cofactor>
</comment>
<name>A0A812BP04_ACAPH</name>
<dbReference type="EC" id="1.14.11.2" evidence="9"/>
<dbReference type="InterPro" id="IPR045054">
    <property type="entry name" value="P4HA-like"/>
</dbReference>
<keyword evidence="5 9" id="KW-0560">Oxidoreductase</keyword>
<evidence type="ECO:0000256" key="4">
    <source>
        <dbReference type="ARBA" id="ARBA00022964"/>
    </source>
</evidence>